<dbReference type="EMBL" id="LJAM02000008">
    <property type="protein sequence ID" value="RAP72896.1"/>
    <property type="molecule type" value="Genomic_DNA"/>
</dbReference>
<evidence type="ECO:0000313" key="1">
    <source>
        <dbReference type="EMBL" id="RAP72896.1"/>
    </source>
</evidence>
<name>A0A328TYQ6_9GAMM</name>
<sequence>MGLIMKTKYATLIRSLLQNYHAQAKAIDKETFSVHSDGLQLMELNIQLAKCLEGITSTARFNNDSDDFEELYKITLMVFGGNIPTGNNISGLMSLATSALKSNNSHLKPVAASPR</sequence>
<keyword evidence="2" id="KW-1185">Reference proteome</keyword>
<evidence type="ECO:0000313" key="2">
    <source>
        <dbReference type="Proteomes" id="UP000244334"/>
    </source>
</evidence>
<proteinExistence type="predicted"/>
<gene>
    <name evidence="1" type="ORF">ACZ87_00254</name>
</gene>
<organism evidence="1 2">
    <name type="scientific">Candidatus Erwinia dacicola</name>
    <dbReference type="NCBI Taxonomy" id="252393"/>
    <lineage>
        <taxon>Bacteria</taxon>
        <taxon>Pseudomonadati</taxon>
        <taxon>Pseudomonadota</taxon>
        <taxon>Gammaproteobacteria</taxon>
        <taxon>Enterobacterales</taxon>
        <taxon>Erwiniaceae</taxon>
        <taxon>Erwinia</taxon>
    </lineage>
</organism>
<accession>A0A328TYQ6</accession>
<comment type="caution">
    <text evidence="1">The sequence shown here is derived from an EMBL/GenBank/DDBJ whole genome shotgun (WGS) entry which is preliminary data.</text>
</comment>
<dbReference type="Proteomes" id="UP000244334">
    <property type="component" value="Unassembled WGS sequence"/>
</dbReference>
<protein>
    <submittedName>
        <fullName evidence="1">Uncharacterized protein</fullName>
    </submittedName>
</protein>
<dbReference type="AlphaFoldDB" id="A0A328TYQ6"/>
<reference evidence="1" key="1">
    <citation type="submission" date="2018-04" db="EMBL/GenBank/DDBJ databases">
        <title>Genomes of the Obligate Erwinia dacicola and Facultative Enterobacter sp. OLF Endosymbionts of the Olive Fruit fly, Bactrocera oleae.</title>
        <authorList>
            <person name="Estes A.M."/>
            <person name="Hearn D.J."/>
            <person name="Agarwal S."/>
            <person name="Pierson E.A."/>
            <person name="Dunning-Hotopp J.C."/>
        </authorList>
    </citation>
    <scope>NUCLEOTIDE SEQUENCE [LARGE SCALE GENOMIC DNA]</scope>
    <source>
        <strain evidence="1">Oroville</strain>
    </source>
</reference>